<evidence type="ECO:0000313" key="2">
    <source>
        <dbReference type="EMBL" id="OWR46089.1"/>
    </source>
</evidence>
<dbReference type="KEGG" id="dpl:KGM_211040"/>
<name>A0A212EX71_DANPL</name>
<dbReference type="EMBL" id="AGBW02011826">
    <property type="protein sequence ID" value="OWR46089.1"/>
    <property type="molecule type" value="Genomic_DNA"/>
</dbReference>
<dbReference type="InParanoid" id="A0A212EX71"/>
<dbReference type="AlphaFoldDB" id="A0A212EX71"/>
<keyword evidence="3" id="KW-1185">Reference proteome</keyword>
<evidence type="ECO:0000256" key="1">
    <source>
        <dbReference type="SAM" id="Coils"/>
    </source>
</evidence>
<organism evidence="2 3">
    <name type="scientific">Danaus plexippus plexippus</name>
    <dbReference type="NCBI Taxonomy" id="278856"/>
    <lineage>
        <taxon>Eukaryota</taxon>
        <taxon>Metazoa</taxon>
        <taxon>Ecdysozoa</taxon>
        <taxon>Arthropoda</taxon>
        <taxon>Hexapoda</taxon>
        <taxon>Insecta</taxon>
        <taxon>Pterygota</taxon>
        <taxon>Neoptera</taxon>
        <taxon>Endopterygota</taxon>
        <taxon>Lepidoptera</taxon>
        <taxon>Glossata</taxon>
        <taxon>Ditrysia</taxon>
        <taxon>Papilionoidea</taxon>
        <taxon>Nymphalidae</taxon>
        <taxon>Danainae</taxon>
        <taxon>Danaini</taxon>
        <taxon>Danaina</taxon>
        <taxon>Danaus</taxon>
        <taxon>Danaus</taxon>
    </lineage>
</organism>
<dbReference type="Proteomes" id="UP000007151">
    <property type="component" value="Unassembled WGS sequence"/>
</dbReference>
<protein>
    <submittedName>
        <fullName evidence="2">Uncharacterized protein</fullName>
    </submittedName>
</protein>
<accession>A0A212EX71</accession>
<sequence length="179" mass="20825">MEKIIKGQQELLDQLRKANHNFKKANQEVRGKSSYLVARMEAAEKLEEAHVLKSLTSLLPSTEICIPHWLELRELPLADPKFATPSRVDMLLRANVFGDILLTRLKKSPFSNLIAQNTVFGWILSRKVSQELNSEKITTLHVQVKEDELLIRFWDIENEPNSIEKFLTEEEKLYMRKLL</sequence>
<evidence type="ECO:0000313" key="3">
    <source>
        <dbReference type="Proteomes" id="UP000007151"/>
    </source>
</evidence>
<feature type="coiled-coil region" evidence="1">
    <location>
        <begin position="5"/>
        <end position="32"/>
    </location>
</feature>
<reference evidence="2 3" key="1">
    <citation type="journal article" date="2011" name="Cell">
        <title>The monarch butterfly genome yields insights into long-distance migration.</title>
        <authorList>
            <person name="Zhan S."/>
            <person name="Merlin C."/>
            <person name="Boore J.L."/>
            <person name="Reppert S.M."/>
        </authorList>
    </citation>
    <scope>NUCLEOTIDE SEQUENCE [LARGE SCALE GENOMIC DNA]</scope>
    <source>
        <strain evidence="2">F-2</strain>
    </source>
</reference>
<comment type="caution">
    <text evidence="2">The sequence shown here is derived from an EMBL/GenBank/DDBJ whole genome shotgun (WGS) entry which is preliminary data.</text>
</comment>
<keyword evidence="1" id="KW-0175">Coiled coil</keyword>
<gene>
    <name evidence="2" type="ORF">KGM_211040</name>
</gene>
<proteinExistence type="predicted"/>